<dbReference type="GO" id="GO:0003700">
    <property type="term" value="F:DNA-binding transcription factor activity"/>
    <property type="evidence" value="ECO:0007669"/>
    <property type="project" value="InterPro"/>
</dbReference>
<evidence type="ECO:0000256" key="13">
    <source>
        <dbReference type="SAM" id="MobiDB-lite"/>
    </source>
</evidence>
<organism evidence="15 16">
    <name type="scientific">Daucus carota subsp. sativus</name>
    <name type="common">Carrot</name>
    <dbReference type="NCBI Taxonomy" id="79200"/>
    <lineage>
        <taxon>Eukaryota</taxon>
        <taxon>Viridiplantae</taxon>
        <taxon>Streptophyta</taxon>
        <taxon>Embryophyta</taxon>
        <taxon>Tracheophyta</taxon>
        <taxon>Spermatophyta</taxon>
        <taxon>Magnoliopsida</taxon>
        <taxon>eudicotyledons</taxon>
        <taxon>Gunneridae</taxon>
        <taxon>Pentapetalae</taxon>
        <taxon>asterids</taxon>
        <taxon>campanulids</taxon>
        <taxon>Apiales</taxon>
        <taxon>Apiaceae</taxon>
        <taxon>Apioideae</taxon>
        <taxon>Scandiceae</taxon>
        <taxon>Daucinae</taxon>
        <taxon>Daucus</taxon>
        <taxon>Daucus sect. Daucus</taxon>
    </lineage>
</organism>
<evidence type="ECO:0000256" key="2">
    <source>
        <dbReference type="ARBA" id="ARBA00006403"/>
    </source>
</evidence>
<keyword evidence="4" id="KW-0805">Transcription regulation</keyword>
<keyword evidence="5" id="KW-0346">Stress response</keyword>
<dbReference type="InterPro" id="IPR036390">
    <property type="entry name" value="WH_DNA-bd_sf"/>
</dbReference>
<evidence type="ECO:0000259" key="14">
    <source>
        <dbReference type="PROSITE" id="PS00434"/>
    </source>
</evidence>
<keyword evidence="16" id="KW-1185">Reference proteome</keyword>
<dbReference type="PROSITE" id="PS00434">
    <property type="entry name" value="HSF_DOMAIN"/>
    <property type="match status" value="1"/>
</dbReference>
<keyword evidence="6" id="KW-0238">DNA-binding</keyword>
<dbReference type="SUPFAM" id="SSF46785">
    <property type="entry name" value="Winged helix' DNA-binding domain"/>
    <property type="match status" value="1"/>
</dbReference>
<evidence type="ECO:0000313" key="16">
    <source>
        <dbReference type="Proteomes" id="UP000077755"/>
    </source>
</evidence>
<comment type="similarity">
    <text evidence="2 11">Belongs to the HSF family.</text>
</comment>
<feature type="region of interest" description="Disordered" evidence="13">
    <location>
        <begin position="107"/>
        <end position="129"/>
    </location>
</feature>
<dbReference type="GO" id="GO:0034605">
    <property type="term" value="P:cellular response to heat"/>
    <property type="evidence" value="ECO:0007669"/>
    <property type="project" value="TreeGrafter"/>
</dbReference>
<evidence type="ECO:0000256" key="4">
    <source>
        <dbReference type="ARBA" id="ARBA00023015"/>
    </source>
</evidence>
<comment type="subcellular location">
    <subcellularLocation>
        <location evidence="1">Nucleus</location>
    </subcellularLocation>
</comment>
<dbReference type="Gene3D" id="1.10.10.10">
    <property type="entry name" value="Winged helix-like DNA-binding domain superfamily/Winged helix DNA-binding domain"/>
    <property type="match status" value="1"/>
</dbReference>
<dbReference type="Pfam" id="PF00447">
    <property type="entry name" value="HSF_DNA-bind"/>
    <property type="match status" value="1"/>
</dbReference>
<evidence type="ECO:0000256" key="6">
    <source>
        <dbReference type="ARBA" id="ARBA00023125"/>
    </source>
</evidence>
<evidence type="ECO:0000256" key="11">
    <source>
        <dbReference type="RuleBase" id="RU004020"/>
    </source>
</evidence>
<dbReference type="SMART" id="SM00415">
    <property type="entry name" value="HSF"/>
    <property type="match status" value="1"/>
</dbReference>
<dbReference type="PRINTS" id="PR00056">
    <property type="entry name" value="HSFDOMAIN"/>
</dbReference>
<dbReference type="InterPro" id="IPR036388">
    <property type="entry name" value="WH-like_DNA-bd_sf"/>
</dbReference>
<reference evidence="15" key="2">
    <citation type="submission" date="2022-03" db="EMBL/GenBank/DDBJ databases">
        <title>Draft title - Genomic analysis of global carrot germplasm unveils the trajectory of domestication and the origin of high carotenoid orange carrot.</title>
        <authorList>
            <person name="Iorizzo M."/>
            <person name="Ellison S."/>
            <person name="Senalik D."/>
            <person name="Macko-Podgorni A."/>
            <person name="Grzebelus D."/>
            <person name="Bostan H."/>
            <person name="Rolling W."/>
            <person name="Curaba J."/>
            <person name="Simon P."/>
        </authorList>
    </citation>
    <scope>NUCLEOTIDE SEQUENCE</scope>
    <source>
        <tissue evidence="15">Leaf</tissue>
    </source>
</reference>
<feature type="coiled-coil region" evidence="12">
    <location>
        <begin position="136"/>
        <end position="177"/>
    </location>
</feature>
<dbReference type="FunFam" id="1.10.10.10:FF:000057">
    <property type="entry name" value="Heat shock transcription factor 1"/>
    <property type="match status" value="1"/>
</dbReference>
<dbReference type="AlphaFoldDB" id="A0AAF0WBV4"/>
<evidence type="ECO:0000256" key="9">
    <source>
        <dbReference type="ARBA" id="ARBA00055747"/>
    </source>
</evidence>
<evidence type="ECO:0000256" key="7">
    <source>
        <dbReference type="ARBA" id="ARBA00023163"/>
    </source>
</evidence>
<reference evidence="15" key="1">
    <citation type="journal article" date="2016" name="Nat. Genet.">
        <title>A high-quality carrot genome assembly provides new insights into carotenoid accumulation and asterid genome evolution.</title>
        <authorList>
            <person name="Iorizzo M."/>
            <person name="Ellison S."/>
            <person name="Senalik D."/>
            <person name="Zeng P."/>
            <person name="Satapoomin P."/>
            <person name="Huang J."/>
            <person name="Bowman M."/>
            <person name="Iovene M."/>
            <person name="Sanseverino W."/>
            <person name="Cavagnaro P."/>
            <person name="Yildiz M."/>
            <person name="Macko-Podgorni A."/>
            <person name="Moranska E."/>
            <person name="Grzebelus E."/>
            <person name="Grzebelus D."/>
            <person name="Ashrafi H."/>
            <person name="Zheng Z."/>
            <person name="Cheng S."/>
            <person name="Spooner D."/>
            <person name="Van Deynze A."/>
            <person name="Simon P."/>
        </authorList>
    </citation>
    <scope>NUCLEOTIDE SEQUENCE</scope>
    <source>
        <tissue evidence="15">Leaf</tissue>
    </source>
</reference>
<feature type="region of interest" description="Disordered" evidence="13">
    <location>
        <begin position="205"/>
        <end position="229"/>
    </location>
</feature>
<dbReference type="GO" id="GO:0005634">
    <property type="term" value="C:nucleus"/>
    <property type="evidence" value="ECO:0007669"/>
    <property type="project" value="UniProtKB-SubCell"/>
</dbReference>
<name>A0AAF0WBV4_DAUCS</name>
<feature type="domain" description="HSF-type DNA-binding" evidence="14">
    <location>
        <begin position="53"/>
        <end position="77"/>
    </location>
</feature>
<keyword evidence="12" id="KW-0175">Coiled coil</keyword>
<evidence type="ECO:0000256" key="3">
    <source>
        <dbReference type="ARBA" id="ARBA00022553"/>
    </source>
</evidence>
<protein>
    <recommendedName>
        <fullName evidence="10">Heat stress transcription factor</fullName>
    </recommendedName>
</protein>
<accession>A0AAF0WBV4</accession>
<evidence type="ECO:0000256" key="5">
    <source>
        <dbReference type="ARBA" id="ARBA00023016"/>
    </source>
</evidence>
<feature type="compositionally biased region" description="Polar residues" evidence="13">
    <location>
        <begin position="109"/>
        <end position="125"/>
    </location>
</feature>
<evidence type="ECO:0000256" key="12">
    <source>
        <dbReference type="SAM" id="Coils"/>
    </source>
</evidence>
<keyword evidence="3" id="KW-0597">Phosphoprotein</keyword>
<dbReference type="KEGG" id="dcr:108209344"/>
<dbReference type="EMBL" id="CP093344">
    <property type="protein sequence ID" value="WOG86571.1"/>
    <property type="molecule type" value="Genomic_DNA"/>
</dbReference>
<evidence type="ECO:0000256" key="10">
    <source>
        <dbReference type="ARBA" id="ARBA00081483"/>
    </source>
</evidence>
<dbReference type="PANTHER" id="PTHR10015">
    <property type="entry name" value="HEAT SHOCK TRANSCRIPTION FACTOR"/>
    <property type="match status" value="1"/>
</dbReference>
<evidence type="ECO:0000256" key="8">
    <source>
        <dbReference type="ARBA" id="ARBA00023242"/>
    </source>
</evidence>
<proteinExistence type="inferred from homology"/>
<evidence type="ECO:0000256" key="1">
    <source>
        <dbReference type="ARBA" id="ARBA00004123"/>
    </source>
</evidence>
<keyword evidence="8" id="KW-0539">Nucleus</keyword>
<comment type="function">
    <text evidence="9">DNA-binding protein that specifically binds heat shock promoter elements (HSE) and activates transcription.</text>
</comment>
<dbReference type="Proteomes" id="UP000077755">
    <property type="component" value="Chromosome 2"/>
</dbReference>
<dbReference type="GO" id="GO:0000978">
    <property type="term" value="F:RNA polymerase II cis-regulatory region sequence-specific DNA binding"/>
    <property type="evidence" value="ECO:0007669"/>
    <property type="project" value="TreeGrafter"/>
</dbReference>
<gene>
    <name evidence="15" type="ORF">DCAR_0205786</name>
</gene>
<sequence length="400" mass="45780">MDEGQGNFSALPPFIAKTYEMVDDFSTDLIVSWSMNNRSFVVWNPPEFSRILLPRFFKHNNFSSFIRQLNTYGFRKVDPEQWEFANEDFVRGEPHLLKNIHRRKPVHSHSAQNLHGHGASSSPLTDSERRGYREDIERLRYEKESLHLELQRRNEEKHIFELQMQILTERVQHLERRQTDAISSLAETLKKPALAFSLVPKSEEVHERKRRVPRKSSWQEDGSSEDDQTNAFQGFLAGTSGFNVGLLEKLESSLTFWENVARDATMATVPDDPSMDFDQSTSLAGSPAISYPDLGIETLAIDMNSEPTKAIVPEITVLKEEARDGSLSDSPTAANDGFWEQFLTDSLESTDGLELHSKRKHLEDRKDRSQVVDHENFWSNMRSINNLTDKLGQLAPAQST</sequence>
<keyword evidence="7" id="KW-0804">Transcription</keyword>
<evidence type="ECO:0000313" key="15">
    <source>
        <dbReference type="EMBL" id="WOG86571.1"/>
    </source>
</evidence>
<dbReference type="GO" id="GO:0006357">
    <property type="term" value="P:regulation of transcription by RNA polymerase II"/>
    <property type="evidence" value="ECO:0007669"/>
    <property type="project" value="TreeGrafter"/>
</dbReference>
<dbReference type="InterPro" id="IPR000232">
    <property type="entry name" value="HSF_DNA-bd"/>
</dbReference>
<dbReference type="PANTHER" id="PTHR10015:SF161">
    <property type="entry name" value="HEAT STRESS TRANSCRIPTION FACTOR A-4A"/>
    <property type="match status" value="1"/>
</dbReference>